<accession>A0ACB9S835</accession>
<protein>
    <submittedName>
        <fullName evidence="1">Uncharacterized protein</fullName>
    </submittedName>
</protein>
<name>A0ACB9S835_9MYRT</name>
<reference evidence="2" key="1">
    <citation type="journal article" date="2023" name="Front. Plant Sci.">
        <title>Chromosomal-level genome assembly of Melastoma candidum provides insights into trichome evolution.</title>
        <authorList>
            <person name="Zhong Y."/>
            <person name="Wu W."/>
            <person name="Sun C."/>
            <person name="Zou P."/>
            <person name="Liu Y."/>
            <person name="Dai S."/>
            <person name="Zhou R."/>
        </authorList>
    </citation>
    <scope>NUCLEOTIDE SEQUENCE [LARGE SCALE GENOMIC DNA]</scope>
</reference>
<organism evidence="1 2">
    <name type="scientific">Melastoma candidum</name>
    <dbReference type="NCBI Taxonomy" id="119954"/>
    <lineage>
        <taxon>Eukaryota</taxon>
        <taxon>Viridiplantae</taxon>
        <taxon>Streptophyta</taxon>
        <taxon>Embryophyta</taxon>
        <taxon>Tracheophyta</taxon>
        <taxon>Spermatophyta</taxon>
        <taxon>Magnoliopsida</taxon>
        <taxon>eudicotyledons</taxon>
        <taxon>Gunneridae</taxon>
        <taxon>Pentapetalae</taxon>
        <taxon>rosids</taxon>
        <taxon>malvids</taxon>
        <taxon>Myrtales</taxon>
        <taxon>Melastomataceae</taxon>
        <taxon>Melastomatoideae</taxon>
        <taxon>Melastomateae</taxon>
        <taxon>Melastoma</taxon>
    </lineage>
</organism>
<evidence type="ECO:0000313" key="1">
    <source>
        <dbReference type="EMBL" id="KAI4387463.1"/>
    </source>
</evidence>
<evidence type="ECO:0000313" key="2">
    <source>
        <dbReference type="Proteomes" id="UP001057402"/>
    </source>
</evidence>
<sequence>MLAAICVLLLDVAHAFLEALWLFLPKRWLCTTAASRTFQRFDSTNLTCRNHRASSSLSTKPSYISNPYDTLATAAENRAILSLLFHLNQEFLTLTRNPTS</sequence>
<proteinExistence type="predicted"/>
<gene>
    <name evidence="1" type="ORF">MLD38_005291</name>
</gene>
<comment type="caution">
    <text evidence="1">The sequence shown here is derived from an EMBL/GenBank/DDBJ whole genome shotgun (WGS) entry which is preliminary data.</text>
</comment>
<dbReference type="EMBL" id="CM042881">
    <property type="protein sequence ID" value="KAI4387463.1"/>
    <property type="molecule type" value="Genomic_DNA"/>
</dbReference>
<dbReference type="Proteomes" id="UP001057402">
    <property type="component" value="Chromosome 2"/>
</dbReference>
<keyword evidence="2" id="KW-1185">Reference proteome</keyword>